<dbReference type="EMBL" id="KI669459">
    <property type="protein sequence ID" value="OCF60889.1"/>
    <property type="molecule type" value="Genomic_DNA"/>
</dbReference>
<feature type="transmembrane region" description="Helical" evidence="1">
    <location>
        <begin position="158"/>
        <end position="181"/>
    </location>
</feature>
<dbReference type="Proteomes" id="UP000092583">
    <property type="component" value="Unassembled WGS sequence"/>
</dbReference>
<sequence>MRIIRLSSAPSVPPPPITAPLKSAFSSSTLVYPRQNSTTLKEDRKSYLLTVISASLLPPLLYTSSFPDIVYHPPYGPTGVEKGPKAVAINLNDIADTNVSASGTRDEMDLVYMLVYYFNTEAEVNCTSSSQAEYHSSFLPEPLRPTLLSLPLSPPTPILLLVSAILLFLTTAVFIAGLIPWKCSVSFDCLHRKQPLPADPHWSCFRSPYQKTDGYTDSSENLVQSSKSRGNGRGTMIRRERPHLAFFTLVCIALGLTAGSLVQLHIVRRAQDVWGNQEGMEVGMVWEMGVLTYLLPILPICLILTLFLAGLPCIYTYLKNTFRNCPADHDNDGDDYPVPDSTTDTEIKLGELGRRWDQTPIINPSPVYVSETYDLPQVRIESKRSTMESVGKAL</sequence>
<protein>
    <submittedName>
        <fullName evidence="2">Uncharacterized protein</fullName>
    </submittedName>
</protein>
<dbReference type="OrthoDB" id="2575000at2759"/>
<keyword evidence="1" id="KW-0472">Membrane</keyword>
<keyword evidence="1" id="KW-0812">Transmembrane</keyword>
<gene>
    <name evidence="2" type="ORF">L486_00533</name>
</gene>
<name>A0A1B9IZD3_9TREE</name>
<feature type="transmembrane region" description="Helical" evidence="1">
    <location>
        <begin position="293"/>
        <end position="318"/>
    </location>
</feature>
<reference evidence="2 3" key="1">
    <citation type="submission" date="2013-07" db="EMBL/GenBank/DDBJ databases">
        <title>The Genome Sequence of Kwoniella mangroviensis CBS10435.</title>
        <authorList>
            <consortium name="The Broad Institute Genome Sequencing Platform"/>
            <person name="Cuomo C."/>
            <person name="Litvintseva A."/>
            <person name="Chen Y."/>
            <person name="Heitman J."/>
            <person name="Sun S."/>
            <person name="Springer D."/>
            <person name="Dromer F."/>
            <person name="Young S.K."/>
            <person name="Zeng Q."/>
            <person name="Gargeya S."/>
            <person name="Fitzgerald M."/>
            <person name="Abouelleil A."/>
            <person name="Alvarado L."/>
            <person name="Berlin A.M."/>
            <person name="Chapman S.B."/>
            <person name="Dewar J."/>
            <person name="Goldberg J."/>
            <person name="Griggs A."/>
            <person name="Gujja S."/>
            <person name="Hansen M."/>
            <person name="Howarth C."/>
            <person name="Imamovic A."/>
            <person name="Larimer J."/>
            <person name="McCowan C."/>
            <person name="Murphy C."/>
            <person name="Pearson M."/>
            <person name="Priest M."/>
            <person name="Roberts A."/>
            <person name="Saif S."/>
            <person name="Shea T."/>
            <person name="Sykes S."/>
            <person name="Wortman J."/>
            <person name="Nusbaum C."/>
            <person name="Birren B."/>
        </authorList>
    </citation>
    <scope>NUCLEOTIDE SEQUENCE [LARGE SCALE GENOMIC DNA]</scope>
    <source>
        <strain evidence="2 3">CBS 10435</strain>
    </source>
</reference>
<proteinExistence type="predicted"/>
<keyword evidence="1" id="KW-1133">Transmembrane helix</keyword>
<keyword evidence="3" id="KW-1185">Reference proteome</keyword>
<evidence type="ECO:0000313" key="2">
    <source>
        <dbReference type="EMBL" id="OCF60889.1"/>
    </source>
</evidence>
<evidence type="ECO:0000256" key="1">
    <source>
        <dbReference type="SAM" id="Phobius"/>
    </source>
</evidence>
<dbReference type="AlphaFoldDB" id="A0A1B9IZD3"/>
<evidence type="ECO:0000313" key="3">
    <source>
        <dbReference type="Proteomes" id="UP000092583"/>
    </source>
</evidence>
<organism evidence="2 3">
    <name type="scientific">Kwoniella mangroviensis CBS 10435</name>
    <dbReference type="NCBI Taxonomy" id="1331196"/>
    <lineage>
        <taxon>Eukaryota</taxon>
        <taxon>Fungi</taxon>
        <taxon>Dikarya</taxon>
        <taxon>Basidiomycota</taxon>
        <taxon>Agaricomycotina</taxon>
        <taxon>Tremellomycetes</taxon>
        <taxon>Tremellales</taxon>
        <taxon>Cryptococcaceae</taxon>
        <taxon>Kwoniella</taxon>
    </lineage>
</organism>
<accession>A0A1B9IZD3</accession>
<feature type="transmembrane region" description="Helical" evidence="1">
    <location>
        <begin position="244"/>
        <end position="266"/>
    </location>
</feature>
<reference evidence="3" key="2">
    <citation type="submission" date="2013-12" db="EMBL/GenBank/DDBJ databases">
        <title>Evolution of pathogenesis and genome organization in the Tremellales.</title>
        <authorList>
            <person name="Cuomo C."/>
            <person name="Litvintseva A."/>
            <person name="Heitman J."/>
            <person name="Chen Y."/>
            <person name="Sun S."/>
            <person name="Springer D."/>
            <person name="Dromer F."/>
            <person name="Young S."/>
            <person name="Zeng Q."/>
            <person name="Chapman S."/>
            <person name="Gujja S."/>
            <person name="Saif S."/>
            <person name="Birren B."/>
        </authorList>
    </citation>
    <scope>NUCLEOTIDE SEQUENCE [LARGE SCALE GENOMIC DNA]</scope>
    <source>
        <strain evidence="3">CBS 10435</strain>
    </source>
</reference>